<accession>A0A4W4DXJ6</accession>
<feature type="transmembrane region" description="Helical" evidence="7">
    <location>
        <begin position="110"/>
        <end position="133"/>
    </location>
</feature>
<evidence type="ECO:0000256" key="5">
    <source>
        <dbReference type="ARBA" id="ARBA00023128"/>
    </source>
</evidence>
<keyword evidence="3 7" id="KW-0812">Transmembrane</keyword>
<dbReference type="Pfam" id="PF09769">
    <property type="entry name" value="ApoO"/>
    <property type="match status" value="1"/>
</dbReference>
<comment type="subcellular location">
    <subcellularLocation>
        <location evidence="7">Mitochondrion inner membrane</location>
    </subcellularLocation>
    <subcellularLocation>
        <location evidence="1">Mitochondrion membrane</location>
    </subcellularLocation>
</comment>
<evidence type="ECO:0000256" key="8">
    <source>
        <dbReference type="SAM" id="MobiDB-lite"/>
    </source>
</evidence>
<keyword evidence="10" id="KW-1185">Reference proteome</keyword>
<keyword evidence="7" id="KW-0999">Mitochondrion inner membrane</keyword>
<dbReference type="InterPro" id="IPR019166">
    <property type="entry name" value="MIC26/MIC27"/>
</dbReference>
<reference evidence="10" key="2">
    <citation type="journal article" date="2017" name="Sci. Adv.">
        <title>A tail of two voltages: Proteomic comparison of the three electric organs of the electric eel.</title>
        <authorList>
            <person name="Traeger L.L."/>
            <person name="Sabat G."/>
            <person name="Barrett-Wilt G.A."/>
            <person name="Wells G.B."/>
            <person name="Sussman M.R."/>
        </authorList>
    </citation>
    <scope>NUCLEOTIDE SEQUENCE [LARGE SCALE GENOMIC DNA]</scope>
</reference>
<evidence type="ECO:0000256" key="1">
    <source>
        <dbReference type="ARBA" id="ARBA00004325"/>
    </source>
</evidence>
<reference evidence="9" key="4">
    <citation type="submission" date="2025-08" db="UniProtKB">
        <authorList>
            <consortium name="Ensembl"/>
        </authorList>
    </citation>
    <scope>IDENTIFICATION</scope>
</reference>
<dbReference type="Proteomes" id="UP000314983">
    <property type="component" value="Chromosome 12"/>
</dbReference>
<evidence type="ECO:0000256" key="7">
    <source>
        <dbReference type="RuleBase" id="RU363021"/>
    </source>
</evidence>
<comment type="similarity">
    <text evidence="2">Belongs to the apolipoprotein O/MICOS complex subunit Mic27 family.</text>
</comment>
<dbReference type="GO" id="GO:0061617">
    <property type="term" value="C:MICOS complex"/>
    <property type="evidence" value="ECO:0007669"/>
    <property type="project" value="UniProtKB-UniRule"/>
</dbReference>
<keyword evidence="5 7" id="KW-0496">Mitochondrion</keyword>
<sequence>MCKESLTFSALFFPPFSPQLSIYSTLHQGHHYMEKEPGVLQRGLGKVRGSLQSYVKNIKVSTLYSLNFTVPLNALEINPPSGFAPRVAVITVSGLAGVILARKGSRLKRLILPLSLTMAGFAMCYPIQTIAILKVKCQSTFPETLAKGSGTQTVLIPEPSDAERAEESFREVHPPTEPRMSEAVAAVAPLSAHVLACTSGTAPTTPPADDDILLMTAEGKATCPSSSLTTKTDPRVMDFGQSNPEDADLYSTRS</sequence>
<keyword evidence="4 7" id="KW-1133">Transmembrane helix</keyword>
<dbReference type="STRING" id="8005.ENSEEEP00000003605"/>
<gene>
    <name evidence="9" type="primary">APOOL</name>
</gene>
<dbReference type="OMA" id="GGEDIYH"/>
<name>A0A4W4DXJ6_ELEEL</name>
<proteinExistence type="inferred from homology"/>
<dbReference type="GO" id="GO:0042407">
    <property type="term" value="P:cristae formation"/>
    <property type="evidence" value="ECO:0007669"/>
    <property type="project" value="InterPro"/>
</dbReference>
<reference evidence="10" key="1">
    <citation type="journal article" date="2014" name="Science">
        <title>Nonhuman genetics. Genomic basis for the convergent evolution of electric organs.</title>
        <authorList>
            <person name="Gallant J.R."/>
            <person name="Traeger L.L."/>
            <person name="Volkening J.D."/>
            <person name="Moffett H."/>
            <person name="Chen P.H."/>
            <person name="Novina C.D."/>
            <person name="Phillips G.N.Jr."/>
            <person name="Anand R."/>
            <person name="Wells G.B."/>
            <person name="Pinch M."/>
            <person name="Guth R."/>
            <person name="Unguez G.A."/>
            <person name="Albert J.S."/>
            <person name="Zakon H.H."/>
            <person name="Samanta M.P."/>
            <person name="Sussman M.R."/>
        </authorList>
    </citation>
    <scope>NUCLEOTIDE SEQUENCE [LARGE SCALE GENOMIC DNA]</scope>
</reference>
<evidence type="ECO:0000256" key="2">
    <source>
        <dbReference type="ARBA" id="ARBA00010904"/>
    </source>
</evidence>
<dbReference type="Ensembl" id="ENSEEET00000003657.2">
    <property type="protein sequence ID" value="ENSEEEP00000003605.2"/>
    <property type="gene ID" value="ENSEEEG00000001972.2"/>
</dbReference>
<dbReference type="InterPro" id="IPR033182">
    <property type="entry name" value="MIC26/MIC27_animal"/>
</dbReference>
<reference evidence="9" key="3">
    <citation type="submission" date="2020-05" db="EMBL/GenBank/DDBJ databases">
        <title>Electrophorus electricus (electric eel) genome, fEleEle1, primary haplotype.</title>
        <authorList>
            <person name="Myers G."/>
            <person name="Meyer A."/>
            <person name="Fedrigo O."/>
            <person name="Formenti G."/>
            <person name="Rhie A."/>
            <person name="Tracey A."/>
            <person name="Sims Y."/>
            <person name="Jarvis E.D."/>
        </authorList>
    </citation>
    <scope>NUCLEOTIDE SEQUENCE [LARGE SCALE GENOMIC DNA]</scope>
</reference>
<evidence type="ECO:0000256" key="3">
    <source>
        <dbReference type="ARBA" id="ARBA00022692"/>
    </source>
</evidence>
<comment type="function">
    <text evidence="7">Component of the MICOS complex, a large protein complex of the mitochondrial inner membrane that plays crucial roles in the maintenance of crista junctions, inner membrane architecture, and formation of contact sites to the outer membrane.</text>
</comment>
<evidence type="ECO:0000313" key="10">
    <source>
        <dbReference type="Proteomes" id="UP000314983"/>
    </source>
</evidence>
<organism evidence="9 10">
    <name type="scientific">Electrophorus electricus</name>
    <name type="common">Electric eel</name>
    <name type="synonym">Gymnotus electricus</name>
    <dbReference type="NCBI Taxonomy" id="8005"/>
    <lineage>
        <taxon>Eukaryota</taxon>
        <taxon>Metazoa</taxon>
        <taxon>Chordata</taxon>
        <taxon>Craniata</taxon>
        <taxon>Vertebrata</taxon>
        <taxon>Euteleostomi</taxon>
        <taxon>Actinopterygii</taxon>
        <taxon>Neopterygii</taxon>
        <taxon>Teleostei</taxon>
        <taxon>Ostariophysi</taxon>
        <taxon>Gymnotiformes</taxon>
        <taxon>Gymnotoidei</taxon>
        <taxon>Gymnotidae</taxon>
        <taxon>Electrophorus</taxon>
    </lineage>
</organism>
<reference evidence="9" key="5">
    <citation type="submission" date="2025-09" db="UniProtKB">
        <authorList>
            <consortium name="Ensembl"/>
        </authorList>
    </citation>
    <scope>IDENTIFICATION</scope>
</reference>
<comment type="subunit">
    <text evidence="7">Component of the mitochondrial contact site and cristae organizing system (MICOS) complex.</text>
</comment>
<protein>
    <recommendedName>
        <fullName evidence="7">MICOS complex subunit</fullName>
    </recommendedName>
</protein>
<dbReference type="AlphaFoldDB" id="A0A4W4DXJ6"/>
<evidence type="ECO:0000256" key="6">
    <source>
        <dbReference type="ARBA" id="ARBA00023136"/>
    </source>
</evidence>
<feature type="region of interest" description="Disordered" evidence="8">
    <location>
        <begin position="222"/>
        <end position="254"/>
    </location>
</feature>
<keyword evidence="6 7" id="KW-0472">Membrane</keyword>
<evidence type="ECO:0000313" key="9">
    <source>
        <dbReference type="Ensembl" id="ENSEEEP00000003605.2"/>
    </source>
</evidence>
<dbReference type="PANTHER" id="PTHR14564">
    <property type="entry name" value="MICOS COMPLEX SUBUNIT MIC26 / MIC27 FAMILY MEMBER"/>
    <property type="match status" value="1"/>
</dbReference>
<evidence type="ECO:0000256" key="4">
    <source>
        <dbReference type="ARBA" id="ARBA00022989"/>
    </source>
</evidence>
<dbReference type="GeneTree" id="ENSGT00530000063666"/>